<proteinExistence type="predicted"/>
<gene>
    <name evidence="2" type="ORF">ARMA_2159</name>
</gene>
<protein>
    <recommendedName>
        <fullName evidence="1">LTD domain-containing protein</fullName>
    </recommendedName>
</protein>
<feature type="domain" description="LTD" evidence="1">
    <location>
        <begin position="24"/>
        <end position="126"/>
    </location>
</feature>
<dbReference type="PANTHER" id="PTHR42834">
    <property type="entry name" value="ENDONUCLEASE/EXONUCLEASE/PHOSPHATASE FAMILY PROTEIN (AFU_ORTHOLOGUE AFUA_3G09210)"/>
    <property type="match status" value="1"/>
</dbReference>
<dbReference type="InterPro" id="IPR036415">
    <property type="entry name" value="Lamin_tail_dom_sf"/>
</dbReference>
<dbReference type="Pfam" id="PF01345">
    <property type="entry name" value="DUF11"/>
    <property type="match status" value="2"/>
</dbReference>
<dbReference type="SUPFAM" id="SSF56219">
    <property type="entry name" value="DNase I-like"/>
    <property type="match status" value="1"/>
</dbReference>
<dbReference type="InterPro" id="IPR001322">
    <property type="entry name" value="Lamin_tail_dom"/>
</dbReference>
<dbReference type="Gene3D" id="2.60.40.1260">
    <property type="entry name" value="Lamin Tail domain"/>
    <property type="match status" value="1"/>
</dbReference>
<organism evidence="2 3">
    <name type="scientific">Ardenticatena maritima</name>
    <dbReference type="NCBI Taxonomy" id="872965"/>
    <lineage>
        <taxon>Bacteria</taxon>
        <taxon>Bacillati</taxon>
        <taxon>Chloroflexota</taxon>
        <taxon>Ardenticatenia</taxon>
        <taxon>Ardenticatenales</taxon>
        <taxon>Ardenticatenaceae</taxon>
        <taxon>Ardenticatena</taxon>
    </lineage>
</organism>
<dbReference type="PANTHER" id="PTHR42834:SF1">
    <property type="entry name" value="ENDONUCLEASE_EXONUCLEASE_PHOSPHATASE FAMILY PROTEIN (AFU_ORTHOLOGUE AFUA_3G09210)"/>
    <property type="match status" value="1"/>
</dbReference>
<dbReference type="InParanoid" id="A0A0M8KAN3"/>
<name>A0A0M8KAN3_9CHLR</name>
<evidence type="ECO:0000259" key="1">
    <source>
        <dbReference type="PROSITE" id="PS51841"/>
    </source>
</evidence>
<dbReference type="CDD" id="cd04486">
    <property type="entry name" value="YhcR_OBF_like"/>
    <property type="match status" value="1"/>
</dbReference>
<dbReference type="GO" id="GO:0003824">
    <property type="term" value="F:catalytic activity"/>
    <property type="evidence" value="ECO:0007669"/>
    <property type="project" value="InterPro"/>
</dbReference>
<reference evidence="3" key="2">
    <citation type="submission" date="2015-08" db="EMBL/GenBank/DDBJ databases">
        <title>Draft Genome Sequence of a Heterotrophic Facultative Anaerobic Bacterium Ardenticatena maritima Strain 110S.</title>
        <authorList>
            <person name="Kawaichi S."/>
            <person name="Yoshida T."/>
            <person name="Sako Y."/>
            <person name="Nakamura R."/>
        </authorList>
    </citation>
    <scope>NUCLEOTIDE SEQUENCE [LARGE SCALE GENOMIC DNA]</scope>
    <source>
        <strain evidence="3">110S</strain>
    </source>
</reference>
<feature type="domain" description="LTD" evidence="1">
    <location>
        <begin position="169"/>
        <end position="277"/>
    </location>
</feature>
<dbReference type="InterPro" id="IPR001434">
    <property type="entry name" value="OmcB-like_DUF11"/>
</dbReference>
<comment type="caution">
    <text evidence="2">The sequence shown here is derived from an EMBL/GenBank/DDBJ whole genome shotgun (WGS) entry which is preliminary data.</text>
</comment>
<feature type="domain" description="LTD" evidence="1">
    <location>
        <begin position="309"/>
        <end position="414"/>
    </location>
</feature>
<dbReference type="PROSITE" id="PS51841">
    <property type="entry name" value="LTD"/>
    <property type="match status" value="4"/>
</dbReference>
<dbReference type="Proteomes" id="UP000037784">
    <property type="component" value="Unassembled WGS sequence"/>
</dbReference>
<evidence type="ECO:0000313" key="2">
    <source>
        <dbReference type="EMBL" id="GAP63736.1"/>
    </source>
</evidence>
<dbReference type="SUPFAM" id="SSF74853">
    <property type="entry name" value="Lamin A/C globular tail domain"/>
    <property type="match status" value="2"/>
</dbReference>
<evidence type="ECO:0000313" key="3">
    <source>
        <dbReference type="Proteomes" id="UP000037784"/>
    </source>
</evidence>
<keyword evidence="3" id="KW-1185">Reference proteome</keyword>
<dbReference type="InterPro" id="IPR036691">
    <property type="entry name" value="Endo/exonu/phosph_ase_sf"/>
</dbReference>
<feature type="domain" description="LTD" evidence="1">
    <location>
        <begin position="457"/>
        <end position="564"/>
    </location>
</feature>
<accession>A0A0M8KAN3</accession>
<sequence>MVLLLTFSLLVVFIFVPALWVTRTTVAHAAPEGGALIVINEFSVKSTDWVELYNTTAVTQSVAGWYVSDTGCGSPTTTMTGTIAPNDFRVLTVSDAGGNFNFSSTAEVISLCDNAHNEVDRVAYGIDGGAPVPPSNGAFIYSTARVADGQDTDNDAADWNLDSTPTPGTPNDAPGTALGSSLLINEIDVYPDSGNDIIELYNPTTTPITITGWWVSDGDEVAQVVGTVVVEPGSVVALEVGVDLQDEGTTGLNFTSSDVAYLFDENRVRVDQLGWNGEFENGCFARVPDGAGPNDGYDWLSSGGGATLLDLPCSLGAINGGPVVINEFAPKGTEWVELYNRSPLTQTLTGWYLTDTACTGATSLITDTTPIAPGGFFTVTNGAPGDNFALSNNGDTLLLCMADNTLADSVAYGNSGGAPLASSTGAGDASIARVSDGVRTGDDAADWNVDKTPTRGTSNDVAGVALGSSVVINEIDTVPTSGNDHLELYNPTTTPITVTGWWVSDGNDWAVITSNIVIPPGGFALLEENVDWQPEDFGVDFGSTDVAYLFDDSFVRIDQIGWNGEAEDECFARVPDGAGPNDGYDWLSSGGGSTWLDQTCTLGSTNVLSTPGAALAVSKATRGLAVIGEAHTFTITLTTGANDAPNVVLTDTLPVSTTYVADNSGVTPTMAAPGVYVWNFGTVPMSTTITFNLTVTIDANVAAGTVLTNTVEVASDLAGDDPADNVATATTTAWPLVTIQQIQQVTDPATSDASPLVGQSVWVEGIVTSEPGDIDTPSRIMVIQDAAGGPWSGLVLFRSAGFDPTQFPVGTKVRAFGTVTEYYGLTELTTTLAEPMGTATPPAPQVLNTGAFNDADPAVSEQWEGVLVEFQNATVTDADLGFGEWQFDDGSGPTRADDLGEKDGDLTYLPTLGDTYGYIRGIAWYSFGNYKLEPRSDDDIRVVQTTPIVVKQAPLNVAPNSVFTYTITITNELGYDLTGVVITDRIPTANAALATVLDGGTLSNGVISWNVGTVADMSSVSVRFVMTATGAMGSVITNDAYGVVAANFITPTLGAPVLTTIGDYTPIYTIQGNDFLSPFRGMPVKTRGVVVGFFEGNYPGSGSFNGFFIQDETGDGDPATSDGIFVHVGTDTVSPTLKIGDVVTVTGTVEEFIEWDDNACPDTECITQIRTSMANVQVAGVGSVMPTVLTPVGDPVASEAYWESLEGMLVTAPNTQTVTGPTSFGAIYVIPGSEGVERALRNTPQEGMPVGVRHYERYGNINGADAPSLIVGSVVTDVAGPLGFSYGDYMVITQPGKPWQVVSAKPLPDTPPSWSPPTTETFTAATFNTLNFDAADPAVKMTKVVSTVLQLGGPTFLALEEIDSTTVITDLINNLAAQGIPYAYAASHPDVGGHGVALLWRTDQVTNAVWSTQYQACSPNGSTSAPTYDPYCDAVPGEYPLFSRRPVVLTATVTLNSTPMDVVVIANHFKSKRGGAESDARRLEQGQFIGNLAQQLYNNGSRHIIIMGDLNDFEDSPPLQAIYASGVITSTWYQLPPNERYSYIFEGVSQVLDHVLISNDLLLALKGVSPLHLNADYPFSPYADLPVVWQASDHDPVVATFGAIRRIYMPLLFKNAP</sequence>
<dbReference type="NCBIfam" id="TIGR01451">
    <property type="entry name" value="B_ant_repeat"/>
    <property type="match status" value="2"/>
</dbReference>
<dbReference type="Pfam" id="PF00932">
    <property type="entry name" value="LTD"/>
    <property type="match status" value="4"/>
</dbReference>
<reference evidence="2 3" key="1">
    <citation type="journal article" date="2015" name="Genome Announc.">
        <title>Draft Genome Sequence of a Heterotrophic Facultative Anaerobic Thermophilic Bacterium, Ardenticatena maritima Strain 110ST.</title>
        <authorList>
            <person name="Kawaichi S."/>
            <person name="Yoshida T."/>
            <person name="Sako Y."/>
            <person name="Nakamura R."/>
        </authorList>
    </citation>
    <scope>NUCLEOTIDE SEQUENCE [LARGE SCALE GENOMIC DNA]</scope>
    <source>
        <strain evidence="2 3">110S</strain>
    </source>
</reference>
<dbReference type="Pfam" id="PF03372">
    <property type="entry name" value="Exo_endo_phos"/>
    <property type="match status" value="1"/>
</dbReference>
<dbReference type="InterPro" id="IPR005135">
    <property type="entry name" value="Endo/exonuclease/phosphatase"/>
</dbReference>
<dbReference type="Gene3D" id="3.60.10.10">
    <property type="entry name" value="Endonuclease/exonuclease/phosphatase"/>
    <property type="match status" value="1"/>
</dbReference>
<dbReference type="STRING" id="872965.SE16_05445"/>
<dbReference type="InterPro" id="IPR047589">
    <property type="entry name" value="DUF11_rpt"/>
</dbReference>
<dbReference type="EMBL" id="BBZA01000183">
    <property type="protein sequence ID" value="GAP63736.1"/>
    <property type="molecule type" value="Genomic_DNA"/>
</dbReference>